<keyword evidence="3" id="KW-0732">Signal</keyword>
<reference evidence="4" key="2">
    <citation type="submission" date="2020-05" db="UniProtKB">
        <authorList>
            <consortium name="EnsemblMetazoa"/>
        </authorList>
    </citation>
    <scope>IDENTIFICATION</scope>
    <source>
        <strain evidence="4">A-37</strain>
    </source>
</reference>
<dbReference type="AlphaFoldDB" id="A0A2C9GUN0"/>
<evidence type="ECO:0000256" key="3">
    <source>
        <dbReference type="SAM" id="SignalP"/>
    </source>
</evidence>
<feature type="region of interest" description="Disordered" evidence="2">
    <location>
        <begin position="410"/>
        <end position="431"/>
    </location>
</feature>
<dbReference type="EMBL" id="AXCM01003700">
    <property type="status" value="NOT_ANNOTATED_CDS"/>
    <property type="molecule type" value="Genomic_DNA"/>
</dbReference>
<dbReference type="VEuPathDB" id="VectorBase:ACUA029139"/>
<feature type="chain" id="PRO_5011999544" evidence="3">
    <location>
        <begin position="23"/>
        <end position="431"/>
    </location>
</feature>
<name>A0A2C9GUN0_9DIPT</name>
<accession>A0A2C9GUN0</accession>
<evidence type="ECO:0000256" key="2">
    <source>
        <dbReference type="SAM" id="MobiDB-lite"/>
    </source>
</evidence>
<evidence type="ECO:0000313" key="4">
    <source>
        <dbReference type="EnsemblMetazoa" id="ACUA029139-PA"/>
    </source>
</evidence>
<feature type="coiled-coil region" evidence="1">
    <location>
        <begin position="95"/>
        <end position="144"/>
    </location>
</feature>
<proteinExistence type="predicted"/>
<evidence type="ECO:0000313" key="5">
    <source>
        <dbReference type="Proteomes" id="UP000075883"/>
    </source>
</evidence>
<reference evidence="5" key="1">
    <citation type="submission" date="2013-09" db="EMBL/GenBank/DDBJ databases">
        <title>The Genome Sequence of Anopheles culicifacies species A.</title>
        <authorList>
            <consortium name="The Broad Institute Genomics Platform"/>
            <person name="Neafsey D.E."/>
            <person name="Besansky N."/>
            <person name="Howell P."/>
            <person name="Walton C."/>
            <person name="Young S.K."/>
            <person name="Zeng Q."/>
            <person name="Gargeya S."/>
            <person name="Fitzgerald M."/>
            <person name="Haas B."/>
            <person name="Abouelleil A."/>
            <person name="Allen A.W."/>
            <person name="Alvarado L."/>
            <person name="Arachchi H.M."/>
            <person name="Berlin A.M."/>
            <person name="Chapman S.B."/>
            <person name="Gainer-Dewar J."/>
            <person name="Goldberg J."/>
            <person name="Griggs A."/>
            <person name="Gujja S."/>
            <person name="Hansen M."/>
            <person name="Howarth C."/>
            <person name="Imamovic A."/>
            <person name="Ireland A."/>
            <person name="Larimer J."/>
            <person name="McCowan C."/>
            <person name="Murphy C."/>
            <person name="Pearson M."/>
            <person name="Poon T.W."/>
            <person name="Priest M."/>
            <person name="Roberts A."/>
            <person name="Saif S."/>
            <person name="Shea T."/>
            <person name="Sisk P."/>
            <person name="Sykes S."/>
            <person name="Wortman J."/>
            <person name="Nusbaum C."/>
            <person name="Birren B."/>
        </authorList>
    </citation>
    <scope>NUCLEOTIDE SEQUENCE [LARGE SCALE GENOMIC DNA]</scope>
    <source>
        <strain evidence="5">A-37</strain>
    </source>
</reference>
<protein>
    <submittedName>
        <fullName evidence="4">Uncharacterized protein</fullName>
    </submittedName>
</protein>
<dbReference type="EnsemblMetazoa" id="ACUA029139-RA">
    <property type="protein sequence ID" value="ACUA029139-PA"/>
    <property type="gene ID" value="ACUA029139"/>
</dbReference>
<evidence type="ECO:0000256" key="1">
    <source>
        <dbReference type="SAM" id="Coils"/>
    </source>
</evidence>
<keyword evidence="1" id="KW-0175">Coiled coil</keyword>
<keyword evidence="5" id="KW-1185">Reference proteome</keyword>
<sequence length="431" mass="50781">MGLNVQHSVVLYCFIASTSLFAVRDTVSTSCTIELPQYMITRLMKTEQTGAGCEEAWTGLQAQLQQTHQNLTECHQREESPKVLDTPQTSCQQPLEQLRKQAEDALRMLNAYHKRQLQYEQGELVKSKKEHTTLQKQLKSVQDELKGMYQHLLLLYIDLGDVRRALYYYHILVSLKEPNLFGTIVKFVYSSKKHENRRLENLLALVKHLPTASEKKELYGIIQPEIMKRETQHFSFLALIVSLDMGKFVNEKQQSNFKTLRDAMFQHVIKRWKFQMLGGNYRDIVDFAKKYPDYFQKIGVRIATVRPQYWFKFSYSQFVTYPNLLPLPKQRLEALQTIIRQVKQRNKTYFSYYLAHLAKQVDICEKYIQQHYRELDIKEELVKLKLQFSDFDKAKGYEYYLKNVKDLTKTKPPLPANPNRPKTRGVLSGRR</sequence>
<feature type="signal peptide" evidence="3">
    <location>
        <begin position="1"/>
        <end position="22"/>
    </location>
</feature>
<organism evidence="4 5">
    <name type="scientific">Anopheles culicifacies</name>
    <dbReference type="NCBI Taxonomy" id="139723"/>
    <lineage>
        <taxon>Eukaryota</taxon>
        <taxon>Metazoa</taxon>
        <taxon>Ecdysozoa</taxon>
        <taxon>Arthropoda</taxon>
        <taxon>Hexapoda</taxon>
        <taxon>Insecta</taxon>
        <taxon>Pterygota</taxon>
        <taxon>Neoptera</taxon>
        <taxon>Endopterygota</taxon>
        <taxon>Diptera</taxon>
        <taxon>Nematocera</taxon>
        <taxon>Culicoidea</taxon>
        <taxon>Culicidae</taxon>
        <taxon>Anophelinae</taxon>
        <taxon>Anopheles</taxon>
        <taxon>culicifacies species complex</taxon>
    </lineage>
</organism>
<dbReference type="Proteomes" id="UP000075883">
    <property type="component" value="Unassembled WGS sequence"/>
</dbReference>